<proteinExistence type="predicted"/>
<feature type="region of interest" description="Disordered" evidence="1">
    <location>
        <begin position="79"/>
        <end position="99"/>
    </location>
</feature>
<keyword evidence="3" id="KW-1185">Reference proteome</keyword>
<reference evidence="2" key="1">
    <citation type="journal article" date="2023" name="IScience">
        <title>Live-bearing cockroach genome reveals convergent evolutionary mechanisms linked to viviparity in insects and beyond.</title>
        <authorList>
            <person name="Fouks B."/>
            <person name="Harrison M.C."/>
            <person name="Mikhailova A.A."/>
            <person name="Marchal E."/>
            <person name="English S."/>
            <person name="Carruthers M."/>
            <person name="Jennings E.C."/>
            <person name="Chiamaka E.L."/>
            <person name="Frigard R.A."/>
            <person name="Pippel M."/>
            <person name="Attardo G.M."/>
            <person name="Benoit J.B."/>
            <person name="Bornberg-Bauer E."/>
            <person name="Tobe S.S."/>
        </authorList>
    </citation>
    <scope>NUCLEOTIDE SEQUENCE</scope>
    <source>
        <strain evidence="2">Stay&amp;Tobe</strain>
    </source>
</reference>
<name>A0AAD8EFW0_DIPPU</name>
<reference evidence="2" key="2">
    <citation type="submission" date="2023-05" db="EMBL/GenBank/DDBJ databases">
        <authorList>
            <person name="Fouks B."/>
        </authorList>
    </citation>
    <scope>NUCLEOTIDE SEQUENCE</scope>
    <source>
        <strain evidence="2">Stay&amp;Tobe</strain>
        <tissue evidence="2">Testes</tissue>
    </source>
</reference>
<sequence>MDMQVLRHPPKSHDEWLKLLQQQEALHKVEMHKWQKVLKAAVQLLRQTEESLSELQSTINPMVSKKVLSVLKDTFTEGGEKDQLSEVDQTKVPEAEGEL</sequence>
<comment type="caution">
    <text evidence="2">The sequence shown here is derived from an EMBL/GenBank/DDBJ whole genome shotgun (WGS) entry which is preliminary data.</text>
</comment>
<accession>A0AAD8EFW0</accession>
<gene>
    <name evidence="2" type="ORF">L9F63_017823</name>
</gene>
<evidence type="ECO:0000256" key="1">
    <source>
        <dbReference type="SAM" id="MobiDB-lite"/>
    </source>
</evidence>
<evidence type="ECO:0000313" key="3">
    <source>
        <dbReference type="Proteomes" id="UP001233999"/>
    </source>
</evidence>
<dbReference type="EMBL" id="JASPKZ010005297">
    <property type="protein sequence ID" value="KAJ9588883.1"/>
    <property type="molecule type" value="Genomic_DNA"/>
</dbReference>
<organism evidence="2 3">
    <name type="scientific">Diploptera punctata</name>
    <name type="common">Pacific beetle cockroach</name>
    <dbReference type="NCBI Taxonomy" id="6984"/>
    <lineage>
        <taxon>Eukaryota</taxon>
        <taxon>Metazoa</taxon>
        <taxon>Ecdysozoa</taxon>
        <taxon>Arthropoda</taxon>
        <taxon>Hexapoda</taxon>
        <taxon>Insecta</taxon>
        <taxon>Pterygota</taxon>
        <taxon>Neoptera</taxon>
        <taxon>Polyneoptera</taxon>
        <taxon>Dictyoptera</taxon>
        <taxon>Blattodea</taxon>
        <taxon>Blaberoidea</taxon>
        <taxon>Blaberidae</taxon>
        <taxon>Diplopterinae</taxon>
        <taxon>Diploptera</taxon>
    </lineage>
</organism>
<evidence type="ECO:0000313" key="2">
    <source>
        <dbReference type="EMBL" id="KAJ9588883.1"/>
    </source>
</evidence>
<protein>
    <submittedName>
        <fullName evidence="2">Uncharacterized protein</fullName>
    </submittedName>
</protein>
<dbReference type="Proteomes" id="UP001233999">
    <property type="component" value="Unassembled WGS sequence"/>
</dbReference>
<dbReference type="AlphaFoldDB" id="A0AAD8EFW0"/>